<feature type="domain" description="ABC transmembrane type-1" evidence="9">
    <location>
        <begin position="58"/>
        <end position="264"/>
    </location>
</feature>
<feature type="transmembrane region" description="Helical" evidence="8">
    <location>
        <begin position="241"/>
        <end position="263"/>
    </location>
</feature>
<feature type="transmembrane region" description="Helical" evidence="8">
    <location>
        <begin position="144"/>
        <end position="163"/>
    </location>
</feature>
<comment type="caution">
    <text evidence="10">The sequence shown here is derived from an EMBL/GenBank/DDBJ whole genome shotgun (WGS) entry which is preliminary data.</text>
</comment>
<feature type="transmembrane region" description="Helical" evidence="8">
    <location>
        <begin position="195"/>
        <end position="221"/>
    </location>
</feature>
<evidence type="ECO:0000256" key="5">
    <source>
        <dbReference type="ARBA" id="ARBA00022692"/>
    </source>
</evidence>
<evidence type="ECO:0000256" key="4">
    <source>
        <dbReference type="ARBA" id="ARBA00022475"/>
    </source>
</evidence>
<dbReference type="Proteomes" id="UP001501671">
    <property type="component" value="Unassembled WGS sequence"/>
</dbReference>
<feature type="transmembrane region" description="Helical" evidence="8">
    <location>
        <begin position="12"/>
        <end position="36"/>
    </location>
</feature>
<evidence type="ECO:0000256" key="3">
    <source>
        <dbReference type="ARBA" id="ARBA00022448"/>
    </source>
</evidence>
<proteinExistence type="inferred from homology"/>
<evidence type="ECO:0000259" key="9">
    <source>
        <dbReference type="PROSITE" id="PS50928"/>
    </source>
</evidence>
<evidence type="ECO:0000313" key="10">
    <source>
        <dbReference type="EMBL" id="GAA4327869.1"/>
    </source>
</evidence>
<dbReference type="SUPFAM" id="SSF161098">
    <property type="entry name" value="MetI-like"/>
    <property type="match status" value="1"/>
</dbReference>
<dbReference type="PROSITE" id="PS50928">
    <property type="entry name" value="ABC_TM1"/>
    <property type="match status" value="1"/>
</dbReference>
<dbReference type="EMBL" id="BAABFO010000005">
    <property type="protein sequence ID" value="GAA4327869.1"/>
    <property type="molecule type" value="Genomic_DNA"/>
</dbReference>
<organism evidence="10 11">
    <name type="scientific">Pigmentiphaga soli</name>
    <dbReference type="NCBI Taxonomy" id="1007095"/>
    <lineage>
        <taxon>Bacteria</taxon>
        <taxon>Pseudomonadati</taxon>
        <taxon>Pseudomonadota</taxon>
        <taxon>Betaproteobacteria</taxon>
        <taxon>Burkholderiales</taxon>
        <taxon>Alcaligenaceae</taxon>
        <taxon>Pigmentiphaga</taxon>
    </lineage>
</organism>
<sequence>MSRRGASTAYLAWPAVAVLTVLFLVPLAAVLAISVTDPQPGLGNYRLLLESRASQAIFLKTAQIGVIVTLLATAFGYLIAFAMIHGQRRWQTVILAGVLIPLWSSVLIRAFAWVTLLRSNGLVNQALMAAGIVDMPLELMRNDVGVVIGMVHVMIPLATLPIYSVMRGIDRRLVSAARTLGASETRAMLEVFAPLTLPGVAAAAVLVFVTSIGFYVIPAVLGGGKTVMIAEYIEVQINSTLRWGLGTMLAAVLLAAVGCLFAIGARIPALRQRYGG</sequence>
<comment type="subcellular location">
    <subcellularLocation>
        <location evidence="1 8">Cell membrane</location>
        <topology evidence="1 8">Multi-pass membrane protein</topology>
    </subcellularLocation>
</comment>
<name>A0ABP8GPL3_9BURK</name>
<gene>
    <name evidence="10" type="ORF">GCM10023144_12980</name>
</gene>
<dbReference type="Gene3D" id="1.10.3720.10">
    <property type="entry name" value="MetI-like"/>
    <property type="match status" value="1"/>
</dbReference>
<dbReference type="Pfam" id="PF00528">
    <property type="entry name" value="BPD_transp_1"/>
    <property type="match status" value="1"/>
</dbReference>
<evidence type="ECO:0000256" key="8">
    <source>
        <dbReference type="RuleBase" id="RU363032"/>
    </source>
</evidence>
<keyword evidence="6 8" id="KW-1133">Transmembrane helix</keyword>
<evidence type="ECO:0000256" key="7">
    <source>
        <dbReference type="ARBA" id="ARBA00023136"/>
    </source>
</evidence>
<comment type="similarity">
    <text evidence="2">Belongs to the binding-protein-dependent transport system permease family. CysTW subfamily.</text>
</comment>
<evidence type="ECO:0000313" key="11">
    <source>
        <dbReference type="Proteomes" id="UP001501671"/>
    </source>
</evidence>
<keyword evidence="11" id="KW-1185">Reference proteome</keyword>
<evidence type="ECO:0000256" key="1">
    <source>
        <dbReference type="ARBA" id="ARBA00004651"/>
    </source>
</evidence>
<protein>
    <submittedName>
        <fullName evidence="10">ABC transporter permease</fullName>
    </submittedName>
</protein>
<keyword evidence="4" id="KW-1003">Cell membrane</keyword>
<keyword evidence="7 8" id="KW-0472">Membrane</keyword>
<accession>A0ABP8GPL3</accession>
<dbReference type="InterPro" id="IPR000515">
    <property type="entry name" value="MetI-like"/>
</dbReference>
<keyword evidence="5 8" id="KW-0812">Transmembrane</keyword>
<dbReference type="PANTHER" id="PTHR42929">
    <property type="entry name" value="INNER MEMBRANE ABC TRANSPORTER PERMEASE PROTEIN YDCU-RELATED-RELATED"/>
    <property type="match status" value="1"/>
</dbReference>
<dbReference type="PANTHER" id="PTHR42929:SF5">
    <property type="entry name" value="ABC TRANSPORTER PERMEASE PROTEIN"/>
    <property type="match status" value="1"/>
</dbReference>
<evidence type="ECO:0000256" key="6">
    <source>
        <dbReference type="ARBA" id="ARBA00022989"/>
    </source>
</evidence>
<dbReference type="InterPro" id="IPR035906">
    <property type="entry name" value="MetI-like_sf"/>
</dbReference>
<evidence type="ECO:0000256" key="2">
    <source>
        <dbReference type="ARBA" id="ARBA00007069"/>
    </source>
</evidence>
<dbReference type="CDD" id="cd06261">
    <property type="entry name" value="TM_PBP2"/>
    <property type="match status" value="1"/>
</dbReference>
<feature type="transmembrane region" description="Helical" evidence="8">
    <location>
        <begin position="56"/>
        <end position="81"/>
    </location>
</feature>
<reference evidence="11" key="1">
    <citation type="journal article" date="2019" name="Int. J. Syst. Evol. Microbiol.">
        <title>The Global Catalogue of Microorganisms (GCM) 10K type strain sequencing project: providing services to taxonomists for standard genome sequencing and annotation.</title>
        <authorList>
            <consortium name="The Broad Institute Genomics Platform"/>
            <consortium name="The Broad Institute Genome Sequencing Center for Infectious Disease"/>
            <person name="Wu L."/>
            <person name="Ma J."/>
        </authorList>
    </citation>
    <scope>NUCLEOTIDE SEQUENCE [LARGE SCALE GENOMIC DNA]</scope>
    <source>
        <strain evidence="11">JCM 17666</strain>
    </source>
</reference>
<dbReference type="RefSeq" id="WP_345247527.1">
    <property type="nucleotide sequence ID" value="NZ_BAABFO010000005.1"/>
</dbReference>
<feature type="transmembrane region" description="Helical" evidence="8">
    <location>
        <begin position="93"/>
        <end position="114"/>
    </location>
</feature>
<keyword evidence="3 8" id="KW-0813">Transport</keyword>